<gene>
    <name evidence="13" type="ORF">SAMN02910414_00430</name>
</gene>
<dbReference type="InterPro" id="IPR002933">
    <property type="entry name" value="Peptidase_M20"/>
</dbReference>
<dbReference type="NCBIfam" id="TIGR01882">
    <property type="entry name" value="peptidase-T"/>
    <property type="match status" value="1"/>
</dbReference>
<evidence type="ECO:0000256" key="7">
    <source>
        <dbReference type="ARBA" id="ARBA00022833"/>
    </source>
</evidence>
<feature type="binding site" evidence="11">
    <location>
        <position position="80"/>
    </location>
    <ligand>
        <name>Zn(2+)</name>
        <dbReference type="ChEBI" id="CHEBI:29105"/>
        <label>1</label>
    </ligand>
</feature>
<comment type="catalytic activity">
    <reaction evidence="1">
        <text>Release of the N-terminal residue from a tripeptide.</text>
        <dbReference type="EC" id="3.4.11.4"/>
    </reaction>
</comment>
<dbReference type="SUPFAM" id="SSF53187">
    <property type="entry name" value="Zn-dependent exopeptidases"/>
    <property type="match status" value="1"/>
</dbReference>
<evidence type="ECO:0000256" key="1">
    <source>
        <dbReference type="ARBA" id="ARBA00000870"/>
    </source>
</evidence>
<sequence>MAKKVEERFLNYVSYWTTSDENSNTTPSSKREFSLGKVLESELNDLGLSNVKLDEKCYVYGLLPATPGMEDTKSIGFISHMDTAPDFSGENIKPQIIEKYDGKDILLKGSNTYLKTSDFPDLKTLTGKTLITTDGTTLLGADDKAGIAEIISALELIIDSKTPHGDIWVAFTPDEEIGAGASNFDLNYFKADYAYTVDGDYEGEVAYENFNAASATIKFKGVNVHPGEAKDIMVNSALLACEFANKLPKNEVPSKTCGREGFFHLTDLSGDVSHSTLNYIIRDHDLEKFNDKIKFLENLTNEFNSKYGNDTVTINTSISYNNMLSIIEKHMYVVDLAKDAIKSVGLDPISRPVRGGTDGAMLSFKGLPCPNLGTGGYGFHGPFEHIALESMQTVVKILVEIAKHPVKK</sequence>
<evidence type="ECO:0000256" key="9">
    <source>
        <dbReference type="NCBIfam" id="TIGR01882"/>
    </source>
</evidence>
<evidence type="ECO:0000256" key="8">
    <source>
        <dbReference type="ARBA" id="ARBA00023049"/>
    </source>
</evidence>
<feature type="active site" description="Proton acceptor" evidence="10">
    <location>
        <position position="175"/>
    </location>
</feature>
<feature type="active site" evidence="10">
    <location>
        <position position="82"/>
    </location>
</feature>
<organism evidence="13 14">
    <name type="scientific">Lachnobacterium bovis DSM 14045</name>
    <dbReference type="NCBI Taxonomy" id="1122142"/>
    <lineage>
        <taxon>Bacteria</taxon>
        <taxon>Bacillati</taxon>
        <taxon>Bacillota</taxon>
        <taxon>Clostridia</taxon>
        <taxon>Lachnospirales</taxon>
        <taxon>Lachnospiraceae</taxon>
        <taxon>Lachnobacterium</taxon>
    </lineage>
</organism>
<dbReference type="InterPro" id="IPR010161">
    <property type="entry name" value="Peptidase_M20B"/>
</dbReference>
<dbReference type="Proteomes" id="UP000183918">
    <property type="component" value="Unassembled WGS sequence"/>
</dbReference>
<dbReference type="Pfam" id="PF01546">
    <property type="entry name" value="Peptidase_M20"/>
    <property type="match status" value="1"/>
</dbReference>
<dbReference type="PANTHER" id="PTHR42994:SF1">
    <property type="entry name" value="PEPTIDASE T"/>
    <property type="match status" value="1"/>
</dbReference>
<dbReference type="CDD" id="cd03892">
    <property type="entry name" value="M20_peptT"/>
    <property type="match status" value="1"/>
</dbReference>
<comment type="cofactor">
    <cofactor evidence="11">
        <name>Zn(2+)</name>
        <dbReference type="ChEBI" id="CHEBI:29105"/>
    </cofactor>
    <text evidence="11">Binds 2 Zn(2+) ions per subunit.</text>
</comment>
<protein>
    <recommendedName>
        <fullName evidence="9">Peptidase T</fullName>
        <ecNumber evidence="9">3.4.11.4</ecNumber>
    </recommendedName>
</protein>
<evidence type="ECO:0000256" key="2">
    <source>
        <dbReference type="ARBA" id="ARBA00009692"/>
    </source>
</evidence>
<keyword evidence="14" id="KW-1185">Reference proteome</keyword>
<reference evidence="13 14" key="1">
    <citation type="submission" date="2016-10" db="EMBL/GenBank/DDBJ databases">
        <authorList>
            <person name="de Groot N.N."/>
        </authorList>
    </citation>
    <scope>NUCLEOTIDE SEQUENCE [LARGE SCALE GENOMIC DNA]</scope>
    <source>
        <strain evidence="13 14">DSM 14045</strain>
    </source>
</reference>
<dbReference type="OrthoDB" id="9804934at2"/>
<keyword evidence="3 13" id="KW-0031">Aminopeptidase</keyword>
<dbReference type="GO" id="GO:0006508">
    <property type="term" value="P:proteolysis"/>
    <property type="evidence" value="ECO:0007669"/>
    <property type="project" value="UniProtKB-UniRule"/>
</dbReference>
<dbReference type="GO" id="GO:0008270">
    <property type="term" value="F:zinc ion binding"/>
    <property type="evidence" value="ECO:0007669"/>
    <property type="project" value="InterPro"/>
</dbReference>
<dbReference type="RefSeq" id="WP_074715780.1">
    <property type="nucleotide sequence ID" value="NZ_FNPG01000006.1"/>
</dbReference>
<evidence type="ECO:0000256" key="3">
    <source>
        <dbReference type="ARBA" id="ARBA00022438"/>
    </source>
</evidence>
<dbReference type="PROSITE" id="PS00759">
    <property type="entry name" value="ARGE_DAPE_CPG2_2"/>
    <property type="match status" value="1"/>
</dbReference>
<dbReference type="NCBIfam" id="NF003976">
    <property type="entry name" value="PRK05469.1"/>
    <property type="match status" value="1"/>
</dbReference>
<feature type="binding site" evidence="11">
    <location>
        <position position="176"/>
    </location>
    <ligand>
        <name>Zn(2+)</name>
        <dbReference type="ChEBI" id="CHEBI:29105"/>
        <label>2</label>
    </ligand>
</feature>
<keyword evidence="7 11" id="KW-0862">Zinc</keyword>
<dbReference type="PANTHER" id="PTHR42994">
    <property type="entry name" value="PEPTIDASE T"/>
    <property type="match status" value="1"/>
</dbReference>
<dbReference type="AlphaFoldDB" id="A0A1H3G432"/>
<dbReference type="InterPro" id="IPR001261">
    <property type="entry name" value="ArgE/DapE_CS"/>
</dbReference>
<dbReference type="GO" id="GO:0006518">
    <property type="term" value="P:peptide metabolic process"/>
    <property type="evidence" value="ECO:0007669"/>
    <property type="project" value="InterPro"/>
</dbReference>
<dbReference type="Pfam" id="PF07687">
    <property type="entry name" value="M20_dimer"/>
    <property type="match status" value="1"/>
</dbReference>
<feature type="domain" description="Peptidase M20 dimerisation" evidence="12">
    <location>
        <begin position="207"/>
        <end position="307"/>
    </location>
</feature>
<evidence type="ECO:0000256" key="10">
    <source>
        <dbReference type="PIRSR" id="PIRSR037215-1"/>
    </source>
</evidence>
<dbReference type="EC" id="3.4.11.4" evidence="9"/>
<feature type="binding site" evidence="11">
    <location>
        <position position="142"/>
    </location>
    <ligand>
        <name>Zn(2+)</name>
        <dbReference type="ChEBI" id="CHEBI:29105"/>
        <label>1</label>
    </ligand>
</feature>
<dbReference type="NCBIfam" id="NF009920">
    <property type="entry name" value="PRK13381.1"/>
    <property type="match status" value="1"/>
</dbReference>
<evidence type="ECO:0000256" key="11">
    <source>
        <dbReference type="PIRSR" id="PIRSR037215-2"/>
    </source>
</evidence>
<dbReference type="STRING" id="1122142.SAMN02910414_00430"/>
<evidence type="ECO:0000313" key="13">
    <source>
        <dbReference type="EMBL" id="SDX98001.1"/>
    </source>
</evidence>
<dbReference type="Gene3D" id="3.30.70.360">
    <property type="match status" value="1"/>
</dbReference>
<evidence type="ECO:0000259" key="12">
    <source>
        <dbReference type="Pfam" id="PF07687"/>
    </source>
</evidence>
<feature type="binding site" evidence="11">
    <location>
        <position position="142"/>
    </location>
    <ligand>
        <name>Zn(2+)</name>
        <dbReference type="ChEBI" id="CHEBI:29105"/>
        <label>2</label>
    </ligand>
</feature>
<dbReference type="SUPFAM" id="SSF55031">
    <property type="entry name" value="Bacterial exopeptidase dimerisation domain"/>
    <property type="match status" value="1"/>
</dbReference>
<dbReference type="EMBL" id="FNPG01000006">
    <property type="protein sequence ID" value="SDX98001.1"/>
    <property type="molecule type" value="Genomic_DNA"/>
</dbReference>
<dbReference type="InterPro" id="IPR036264">
    <property type="entry name" value="Bact_exopeptidase_dim_dom"/>
</dbReference>
<comment type="similarity">
    <text evidence="2">Belongs to the peptidase M20B family.</text>
</comment>
<dbReference type="PROSITE" id="PS00758">
    <property type="entry name" value="ARGE_DAPE_CPG2_1"/>
    <property type="match status" value="1"/>
</dbReference>
<dbReference type="InterPro" id="IPR011650">
    <property type="entry name" value="Peptidase_M20_dimer"/>
</dbReference>
<evidence type="ECO:0000313" key="14">
    <source>
        <dbReference type="Proteomes" id="UP000183918"/>
    </source>
</evidence>
<dbReference type="GO" id="GO:0008237">
    <property type="term" value="F:metallopeptidase activity"/>
    <property type="evidence" value="ECO:0007669"/>
    <property type="project" value="UniProtKB-KW"/>
</dbReference>
<accession>A0A1H3G432</accession>
<feature type="binding site" evidence="11">
    <location>
        <position position="380"/>
    </location>
    <ligand>
        <name>Zn(2+)</name>
        <dbReference type="ChEBI" id="CHEBI:29105"/>
        <label>2</label>
    </ligand>
</feature>
<feature type="binding site" evidence="11">
    <location>
        <position position="198"/>
    </location>
    <ligand>
        <name>Zn(2+)</name>
        <dbReference type="ChEBI" id="CHEBI:29105"/>
        <label>1</label>
    </ligand>
</feature>
<dbReference type="PIRSF" id="PIRSF037215">
    <property type="entry name" value="Peptidase_M20B"/>
    <property type="match status" value="1"/>
</dbReference>
<keyword evidence="5 11" id="KW-0479">Metal-binding</keyword>
<keyword evidence="6" id="KW-0378">Hydrolase</keyword>
<keyword evidence="8" id="KW-0482">Metalloprotease</keyword>
<proteinExistence type="inferred from homology"/>
<evidence type="ECO:0000256" key="6">
    <source>
        <dbReference type="ARBA" id="ARBA00022801"/>
    </source>
</evidence>
<keyword evidence="4" id="KW-0645">Protease</keyword>
<evidence type="ECO:0000256" key="4">
    <source>
        <dbReference type="ARBA" id="ARBA00022670"/>
    </source>
</evidence>
<dbReference type="Gene3D" id="3.40.630.10">
    <property type="entry name" value="Zn peptidases"/>
    <property type="match status" value="1"/>
</dbReference>
<dbReference type="GO" id="GO:0045148">
    <property type="term" value="F:tripeptide aminopeptidase activity"/>
    <property type="evidence" value="ECO:0007669"/>
    <property type="project" value="UniProtKB-UniRule"/>
</dbReference>
<name>A0A1H3G432_9FIRM</name>
<evidence type="ECO:0000256" key="5">
    <source>
        <dbReference type="ARBA" id="ARBA00022723"/>
    </source>
</evidence>